<proteinExistence type="inferred from homology"/>
<dbReference type="PANTHER" id="PTHR23501:SF193">
    <property type="entry name" value="MULTIDRUG TRANSPORTER, PUTATIVE (AFU_ORTHOLOGUE AFUA_8G00940)-RELATED"/>
    <property type="match status" value="1"/>
</dbReference>
<evidence type="ECO:0000313" key="9">
    <source>
        <dbReference type="EMBL" id="CZR51585.1"/>
    </source>
</evidence>
<organism evidence="9 10">
    <name type="scientific">Phialocephala subalpina</name>
    <dbReference type="NCBI Taxonomy" id="576137"/>
    <lineage>
        <taxon>Eukaryota</taxon>
        <taxon>Fungi</taxon>
        <taxon>Dikarya</taxon>
        <taxon>Ascomycota</taxon>
        <taxon>Pezizomycotina</taxon>
        <taxon>Leotiomycetes</taxon>
        <taxon>Helotiales</taxon>
        <taxon>Mollisiaceae</taxon>
        <taxon>Phialocephala</taxon>
        <taxon>Phialocephala fortinii species complex</taxon>
    </lineage>
</organism>
<evidence type="ECO:0000256" key="5">
    <source>
        <dbReference type="ARBA" id="ARBA00023136"/>
    </source>
</evidence>
<feature type="transmembrane region" description="Helical" evidence="7">
    <location>
        <begin position="150"/>
        <end position="169"/>
    </location>
</feature>
<feature type="transmembrane region" description="Helical" evidence="7">
    <location>
        <begin position="480"/>
        <end position="500"/>
    </location>
</feature>
<accession>A0A1L7WFN6</accession>
<evidence type="ECO:0000256" key="2">
    <source>
        <dbReference type="ARBA" id="ARBA00007520"/>
    </source>
</evidence>
<dbReference type="InterPro" id="IPR036259">
    <property type="entry name" value="MFS_trans_sf"/>
</dbReference>
<evidence type="ECO:0000256" key="4">
    <source>
        <dbReference type="ARBA" id="ARBA00022989"/>
    </source>
</evidence>
<dbReference type="InterPro" id="IPR011701">
    <property type="entry name" value="MFS"/>
</dbReference>
<dbReference type="PROSITE" id="PS50850">
    <property type="entry name" value="MFS"/>
    <property type="match status" value="1"/>
</dbReference>
<dbReference type="GO" id="GO:0022857">
    <property type="term" value="F:transmembrane transporter activity"/>
    <property type="evidence" value="ECO:0007669"/>
    <property type="project" value="InterPro"/>
</dbReference>
<dbReference type="SUPFAM" id="SSF103473">
    <property type="entry name" value="MFS general substrate transporter"/>
    <property type="match status" value="1"/>
</dbReference>
<gene>
    <name evidence="9" type="ORF">PAC_01462</name>
</gene>
<feature type="transmembrane region" description="Helical" evidence="7">
    <location>
        <begin position="240"/>
        <end position="259"/>
    </location>
</feature>
<name>A0A1L7WFN6_9HELO</name>
<comment type="similarity">
    <text evidence="2">Belongs to the major facilitator superfamily. TCR/Tet family.</text>
</comment>
<feature type="domain" description="Major facilitator superfamily (MFS) profile" evidence="8">
    <location>
        <begin position="85"/>
        <end position="574"/>
    </location>
</feature>
<dbReference type="Proteomes" id="UP000184330">
    <property type="component" value="Unassembled WGS sequence"/>
</dbReference>
<feature type="compositionally biased region" description="Polar residues" evidence="6">
    <location>
        <begin position="29"/>
        <end position="38"/>
    </location>
</feature>
<keyword evidence="4 7" id="KW-1133">Transmembrane helix</keyword>
<dbReference type="EMBL" id="FJOG01000002">
    <property type="protein sequence ID" value="CZR51585.1"/>
    <property type="molecule type" value="Genomic_DNA"/>
</dbReference>
<feature type="region of interest" description="Disordered" evidence="6">
    <location>
        <begin position="1"/>
        <end position="70"/>
    </location>
</feature>
<reference evidence="9 10" key="1">
    <citation type="submission" date="2016-03" db="EMBL/GenBank/DDBJ databases">
        <authorList>
            <person name="Ploux O."/>
        </authorList>
    </citation>
    <scope>NUCLEOTIDE SEQUENCE [LARGE SCALE GENOMIC DNA]</scope>
    <source>
        <strain evidence="9 10">UAMH 11012</strain>
    </source>
</reference>
<feature type="transmembrane region" description="Helical" evidence="7">
    <location>
        <begin position="551"/>
        <end position="570"/>
    </location>
</feature>
<feature type="compositionally biased region" description="Basic and acidic residues" evidence="6">
    <location>
        <begin position="40"/>
        <end position="51"/>
    </location>
</feature>
<dbReference type="PANTHER" id="PTHR23501">
    <property type="entry name" value="MAJOR FACILITATOR SUPERFAMILY"/>
    <property type="match status" value="1"/>
</dbReference>
<dbReference type="Gene3D" id="1.20.1720.10">
    <property type="entry name" value="Multidrug resistance protein D"/>
    <property type="match status" value="1"/>
</dbReference>
<keyword evidence="5 7" id="KW-0472">Membrane</keyword>
<dbReference type="FunFam" id="1.20.1250.20:FF:000196">
    <property type="entry name" value="MFS toxin efflux pump (AflT)"/>
    <property type="match status" value="1"/>
</dbReference>
<feature type="compositionally biased region" description="Polar residues" evidence="6">
    <location>
        <begin position="52"/>
        <end position="70"/>
    </location>
</feature>
<keyword evidence="3 7" id="KW-0812">Transmembrane</keyword>
<evidence type="ECO:0000256" key="1">
    <source>
        <dbReference type="ARBA" id="ARBA00004141"/>
    </source>
</evidence>
<dbReference type="Gene3D" id="1.20.1250.20">
    <property type="entry name" value="MFS general substrate transporter like domains"/>
    <property type="match status" value="1"/>
</dbReference>
<dbReference type="CDD" id="cd17502">
    <property type="entry name" value="MFS_Azr1_MDR_like"/>
    <property type="match status" value="1"/>
</dbReference>
<dbReference type="InterPro" id="IPR020846">
    <property type="entry name" value="MFS_dom"/>
</dbReference>
<feature type="transmembrane region" description="Helical" evidence="7">
    <location>
        <begin position="120"/>
        <end position="138"/>
    </location>
</feature>
<feature type="transmembrane region" description="Helical" evidence="7">
    <location>
        <begin position="349"/>
        <end position="369"/>
    </location>
</feature>
<feature type="transmembrane region" description="Helical" evidence="7">
    <location>
        <begin position="310"/>
        <end position="329"/>
    </location>
</feature>
<evidence type="ECO:0000256" key="3">
    <source>
        <dbReference type="ARBA" id="ARBA00022692"/>
    </source>
</evidence>
<feature type="transmembrane region" description="Helical" evidence="7">
    <location>
        <begin position="207"/>
        <end position="228"/>
    </location>
</feature>
<dbReference type="AlphaFoldDB" id="A0A1L7WFN6"/>
<sequence length="586" mass="62690">MKLRKRHEYHPRTSQAPRLEVAAAAVSSEKMSSHSSGPDNVEKAKDRRNMARDSTTLTSEDNEVQPSTELSPESEYITGLRLYAVLTGLTLVMLLIMLDQTIVVTAIPRITNRFNSIKDIGWYGSAYLLSLAALQPLQGKIYTYYTSKKIFLTTLFIFEVGSLICALANSSAMLIIGRAITGIGSSGLLIGSLTILSAAAPNDKRPLYIGIMLGIASLGLVLGPVLGGLFTQHATWRWCFWLNLPIGGITGTILGLMRIPDSKLIAPKKGTPKEQVKRLDLPGFAFFTPTCIMLLLALEWGGVTYSWNSATIIGLFCGAGGACIIFLFWESRQGETAMIPIRLLKNRVVVTACLTTAFSQGSLILVTYYLPVWFQVVLGASPTMGGVDYLPSVGAQIVVSIATGALTTRTGLPTPFAILGCALTSISCGLLSTLTTHSPTAHWIGYQILLGASRGLTMQQPIAAISAVIPQSQLAVGNSLIMFTNVLGGAMFVSFGQTVFSNQLKGALKHFAPDVDAEAVLRVGATAFRSVVGPGQVGEVVRAYNRALTRVLYLGAGASVASFVAAWGMGWTNLKTKKVDEKDGKV</sequence>
<feature type="transmembrane region" description="Helical" evidence="7">
    <location>
        <begin position="279"/>
        <end position="298"/>
    </location>
</feature>
<protein>
    <submittedName>
        <fullName evidence="9">Related to MFS multidrug transporter</fullName>
    </submittedName>
</protein>
<feature type="transmembrane region" description="Helical" evidence="7">
    <location>
        <begin position="82"/>
        <end position="108"/>
    </location>
</feature>
<dbReference type="Pfam" id="PF07690">
    <property type="entry name" value="MFS_1"/>
    <property type="match status" value="1"/>
</dbReference>
<comment type="subcellular location">
    <subcellularLocation>
        <location evidence="1">Membrane</location>
        <topology evidence="1">Multi-pass membrane protein</topology>
    </subcellularLocation>
</comment>
<feature type="transmembrane region" description="Helical" evidence="7">
    <location>
        <begin position="415"/>
        <end position="434"/>
    </location>
</feature>
<feature type="transmembrane region" description="Helical" evidence="7">
    <location>
        <begin position="175"/>
        <end position="200"/>
    </location>
</feature>
<dbReference type="OrthoDB" id="10021397at2759"/>
<evidence type="ECO:0000256" key="6">
    <source>
        <dbReference type="SAM" id="MobiDB-lite"/>
    </source>
</evidence>
<feature type="transmembrane region" description="Helical" evidence="7">
    <location>
        <begin position="389"/>
        <end position="408"/>
    </location>
</feature>
<evidence type="ECO:0000256" key="7">
    <source>
        <dbReference type="SAM" id="Phobius"/>
    </source>
</evidence>
<evidence type="ECO:0000313" key="10">
    <source>
        <dbReference type="Proteomes" id="UP000184330"/>
    </source>
</evidence>
<keyword evidence="10" id="KW-1185">Reference proteome</keyword>
<dbReference type="GO" id="GO:0005886">
    <property type="term" value="C:plasma membrane"/>
    <property type="evidence" value="ECO:0007669"/>
    <property type="project" value="TreeGrafter"/>
</dbReference>
<evidence type="ECO:0000259" key="8">
    <source>
        <dbReference type="PROSITE" id="PS50850"/>
    </source>
</evidence>